<keyword evidence="1" id="KW-0472">Membrane</keyword>
<sequence>MTEDIYDVEKWKKEICYYYFIFYRLFLIIFYPFLERTWKSYEKFDKSVDEDGYKGVYKAQCDVFSGQTQTQKGKYNDFCMKLVRNLGPFSKNPEKERLNSESCQFLNQWVYYMTMKYDIPDNFIKKIFADSNETISAWNKKHVCLYDSYKEKIQEPHKIIKIFNLQIVMDDLVSILKQENHKNSCSSRNFVYECTNTYKRLNRDHCSGENQDPEYLNMCSQLRTFSTSYEYIIRLNPDLKTKIPSLTDDIINDIIRCESKKSMEELTDINPEVQKRDIPIKIDTNAVLGTMVGVSSLFALSYKFTPLGKWFRPRHLRDTLASNNIGKQAEYELFHNGPEDGNISFDQTKYNVAYSPV</sequence>
<proteinExistence type="predicted"/>
<protein>
    <submittedName>
        <fullName evidence="2">VIR protein</fullName>
    </submittedName>
</protein>
<accession>A0A565A3P5</accession>
<dbReference type="OrthoDB" id="383311at2759"/>
<keyword evidence="1" id="KW-0812">Transmembrane</keyword>
<gene>
    <name evidence="2" type="ORF">PVP01_0001280</name>
</gene>
<dbReference type="Pfam" id="PF05795">
    <property type="entry name" value="Plasmodium_Vir"/>
    <property type="match status" value="2"/>
</dbReference>
<name>A0A565A3P5_PLAVI</name>
<dbReference type="AlphaFoldDB" id="A0A565A3P5"/>
<organism evidence="2">
    <name type="scientific">Plasmodium vivax</name>
    <name type="common">malaria parasite P. vivax</name>
    <dbReference type="NCBI Taxonomy" id="5855"/>
    <lineage>
        <taxon>Eukaryota</taxon>
        <taxon>Sar</taxon>
        <taxon>Alveolata</taxon>
        <taxon>Apicomplexa</taxon>
        <taxon>Aconoidasida</taxon>
        <taxon>Haemosporida</taxon>
        <taxon>Plasmodiidae</taxon>
        <taxon>Plasmodium</taxon>
        <taxon>Plasmodium (Plasmodium)</taxon>
    </lineage>
</organism>
<dbReference type="InterPro" id="IPR008780">
    <property type="entry name" value="Plasmodium_Vir"/>
</dbReference>
<feature type="transmembrane region" description="Helical" evidence="1">
    <location>
        <begin position="17"/>
        <end position="34"/>
    </location>
</feature>
<evidence type="ECO:0000256" key="1">
    <source>
        <dbReference type="SAM" id="Phobius"/>
    </source>
</evidence>
<reference evidence="2" key="1">
    <citation type="submission" date="2016-07" db="EMBL/GenBank/DDBJ databases">
        <authorList>
            <consortium name="Pathogen Informatics"/>
        </authorList>
    </citation>
    <scope>NUCLEOTIDE SEQUENCE</scope>
</reference>
<dbReference type="VEuPathDB" id="PlasmoDB:PVP01_0001280"/>
<dbReference type="VEuPathDB" id="PlasmoDB:PVW1_100020300"/>
<dbReference type="VEuPathDB" id="PlasmoDB:PVPAM_000034600"/>
<dbReference type="EMBL" id="FLZR02000002">
    <property type="protein sequence ID" value="VUZ99413.1"/>
    <property type="molecule type" value="Genomic_DNA"/>
</dbReference>
<dbReference type="Proteomes" id="UP000220605">
    <property type="component" value="Unassembled WGS sequence"/>
</dbReference>
<evidence type="ECO:0000313" key="2">
    <source>
        <dbReference type="EMBL" id="VUZ99413.1"/>
    </source>
</evidence>
<keyword evidence="1" id="KW-1133">Transmembrane helix</keyword>